<keyword evidence="6" id="KW-0175">Coiled coil</keyword>
<dbReference type="GO" id="GO:0008017">
    <property type="term" value="F:microtubule binding"/>
    <property type="evidence" value="ECO:0007669"/>
    <property type="project" value="TreeGrafter"/>
</dbReference>
<comment type="similarity">
    <text evidence="2">Belongs to the TPX2 family.</text>
</comment>
<feature type="domain" description="TPX2 C-terminal" evidence="8">
    <location>
        <begin position="441"/>
        <end position="515"/>
    </location>
</feature>
<gene>
    <name evidence="9" type="ORF">RHSIM_Rhsim10G0044000</name>
</gene>
<reference evidence="9" key="1">
    <citation type="submission" date="2019-11" db="EMBL/GenBank/DDBJ databases">
        <authorList>
            <person name="Liu Y."/>
            <person name="Hou J."/>
            <person name="Li T.-Q."/>
            <person name="Guan C.-H."/>
            <person name="Wu X."/>
            <person name="Wu H.-Z."/>
            <person name="Ling F."/>
            <person name="Zhang R."/>
            <person name="Shi X.-G."/>
            <person name="Ren J.-P."/>
            <person name="Chen E.-F."/>
            <person name="Sun J.-M."/>
        </authorList>
    </citation>
    <scope>NUCLEOTIDE SEQUENCE</scope>
    <source>
        <strain evidence="9">Adult_tree_wgs_1</strain>
        <tissue evidence="9">Leaves</tissue>
    </source>
</reference>
<feature type="region of interest" description="Disordered" evidence="7">
    <location>
        <begin position="1"/>
        <end position="94"/>
    </location>
</feature>
<feature type="region of interest" description="Disordered" evidence="7">
    <location>
        <begin position="328"/>
        <end position="377"/>
    </location>
</feature>
<organism evidence="9 10">
    <name type="scientific">Rhododendron simsii</name>
    <name type="common">Sims's rhododendron</name>
    <dbReference type="NCBI Taxonomy" id="118357"/>
    <lineage>
        <taxon>Eukaryota</taxon>
        <taxon>Viridiplantae</taxon>
        <taxon>Streptophyta</taxon>
        <taxon>Embryophyta</taxon>
        <taxon>Tracheophyta</taxon>
        <taxon>Spermatophyta</taxon>
        <taxon>Magnoliopsida</taxon>
        <taxon>eudicotyledons</taxon>
        <taxon>Gunneridae</taxon>
        <taxon>Pentapetalae</taxon>
        <taxon>asterids</taxon>
        <taxon>Ericales</taxon>
        <taxon>Ericaceae</taxon>
        <taxon>Ericoideae</taxon>
        <taxon>Rhodoreae</taxon>
        <taxon>Rhododendron</taxon>
    </lineage>
</organism>
<sequence>MDSTSKSGGAVTPLKNPQANRSKTSEKIPKDSENTNPNITSPSTRLLKSPAIKSSKKTQKSAAKNPNHPSPRNKIRERKFVVAKRNSKKEKENSSTVLCKCKDKGFGTSHKCLCVAYDSLRASQEEFFKNRGSAIADYDVEENNSVSQTLEVPNRYGEAEEEMNSVSQTLEIPNRYGEIEEEMNSVGQTLEIANGYEGKSEEFDDLGMNGLNERDPNEATQPGEMGSSKMKRTRDKLLEEARQSVPEAGFGKVMHLVKAFEKLLTIPKEPDQSDERESEDDDKKKVLKWALPGLQPRAPETRSSSSSFCPSDFFVTSESLGLDARVSSSLDSNHGSLTMSSRTYAGGRRSRRKSSESSGNFGGSRWKKRQLKATSQMPFKLRTEQRGRSKEEEFVKKIQQMMMEEEKQRIPIAQGLPWTTDEPECLVKPPVKEITRPIDLVLHSDVRAVERAEFDQQIAEKMSLIEQFQEERERQQKLAEEEDIKRLRKELVPRAQPMPYFDRPFIPRRSEKHPTIPRDPRFHIPQHKKIKCCLSSWNDMYDELEH</sequence>
<dbReference type="GO" id="GO:0030295">
    <property type="term" value="F:protein kinase activator activity"/>
    <property type="evidence" value="ECO:0007669"/>
    <property type="project" value="TreeGrafter"/>
</dbReference>
<evidence type="ECO:0000256" key="3">
    <source>
        <dbReference type="ARBA" id="ARBA00022490"/>
    </source>
</evidence>
<dbReference type="Proteomes" id="UP000626092">
    <property type="component" value="Unassembled WGS sequence"/>
</dbReference>
<keyword evidence="4" id="KW-0493">Microtubule</keyword>
<dbReference type="EMBL" id="WJXA01000010">
    <property type="protein sequence ID" value="KAF7130574.1"/>
    <property type="molecule type" value="Genomic_DNA"/>
</dbReference>
<protein>
    <recommendedName>
        <fullName evidence="8">TPX2 C-terminal domain-containing protein</fullName>
    </recommendedName>
</protein>
<evidence type="ECO:0000256" key="5">
    <source>
        <dbReference type="ARBA" id="ARBA00023212"/>
    </source>
</evidence>
<feature type="compositionally biased region" description="Basic and acidic residues" evidence="7">
    <location>
        <begin position="23"/>
        <end position="33"/>
    </location>
</feature>
<feature type="region of interest" description="Disordered" evidence="7">
    <location>
        <begin position="210"/>
        <end position="230"/>
    </location>
</feature>
<feature type="compositionally biased region" description="Basic and acidic residues" evidence="7">
    <location>
        <begin position="508"/>
        <end position="522"/>
    </location>
</feature>
<name>A0A834GF81_RHOSS</name>
<dbReference type="OrthoDB" id="7677582at2759"/>
<dbReference type="InterPro" id="IPR027329">
    <property type="entry name" value="TPX2_C"/>
</dbReference>
<evidence type="ECO:0000256" key="2">
    <source>
        <dbReference type="ARBA" id="ARBA00005885"/>
    </source>
</evidence>
<feature type="compositionally biased region" description="Polar residues" evidence="7">
    <location>
        <begin position="34"/>
        <end position="46"/>
    </location>
</feature>
<dbReference type="GO" id="GO:0005880">
    <property type="term" value="C:nuclear microtubule"/>
    <property type="evidence" value="ECO:0007669"/>
    <property type="project" value="TreeGrafter"/>
</dbReference>
<dbReference type="PANTHER" id="PTHR14326:SF58">
    <property type="entry name" value="TPX2 (TARGETING PROTEIN FOR XKLP2) PROTEIN FAMILY"/>
    <property type="match status" value="1"/>
</dbReference>
<feature type="region of interest" description="Disordered" evidence="7">
    <location>
        <begin position="268"/>
        <end position="310"/>
    </location>
</feature>
<comment type="caution">
    <text evidence="9">The sequence shown here is derived from an EMBL/GenBank/DDBJ whole genome shotgun (WGS) entry which is preliminary data.</text>
</comment>
<keyword evidence="5" id="KW-0206">Cytoskeleton</keyword>
<accession>A0A834GF81</accession>
<evidence type="ECO:0000313" key="10">
    <source>
        <dbReference type="Proteomes" id="UP000626092"/>
    </source>
</evidence>
<keyword evidence="10" id="KW-1185">Reference proteome</keyword>
<evidence type="ECO:0000259" key="8">
    <source>
        <dbReference type="Pfam" id="PF06886"/>
    </source>
</evidence>
<evidence type="ECO:0000256" key="4">
    <source>
        <dbReference type="ARBA" id="ARBA00022701"/>
    </source>
</evidence>
<evidence type="ECO:0000256" key="1">
    <source>
        <dbReference type="ARBA" id="ARBA00004245"/>
    </source>
</evidence>
<evidence type="ECO:0000313" key="9">
    <source>
        <dbReference type="EMBL" id="KAF7130574.1"/>
    </source>
</evidence>
<feature type="region of interest" description="Disordered" evidence="7">
    <location>
        <begin position="502"/>
        <end position="522"/>
    </location>
</feature>
<dbReference type="Pfam" id="PF06886">
    <property type="entry name" value="TPX2"/>
    <property type="match status" value="1"/>
</dbReference>
<dbReference type="GO" id="GO:0005819">
    <property type="term" value="C:spindle"/>
    <property type="evidence" value="ECO:0007669"/>
    <property type="project" value="InterPro"/>
</dbReference>
<keyword evidence="3" id="KW-0963">Cytoplasm</keyword>
<dbReference type="AlphaFoldDB" id="A0A834GF81"/>
<comment type="subcellular location">
    <subcellularLocation>
        <location evidence="1">Cytoplasm</location>
        <location evidence="1">Cytoskeleton</location>
    </subcellularLocation>
</comment>
<feature type="compositionally biased region" description="Polar residues" evidence="7">
    <location>
        <begin position="328"/>
        <end position="343"/>
    </location>
</feature>
<proteinExistence type="inferred from homology"/>
<feature type="coiled-coil region" evidence="6">
    <location>
        <begin position="451"/>
        <end position="490"/>
    </location>
</feature>
<dbReference type="InterPro" id="IPR009675">
    <property type="entry name" value="TPX2_fam"/>
</dbReference>
<evidence type="ECO:0000256" key="7">
    <source>
        <dbReference type="SAM" id="MobiDB-lite"/>
    </source>
</evidence>
<dbReference type="GO" id="GO:0090307">
    <property type="term" value="P:mitotic spindle assembly"/>
    <property type="evidence" value="ECO:0007669"/>
    <property type="project" value="TreeGrafter"/>
</dbReference>
<dbReference type="PANTHER" id="PTHR14326">
    <property type="entry name" value="TARGETING PROTEIN FOR XKLP2"/>
    <property type="match status" value="1"/>
</dbReference>
<evidence type="ECO:0000256" key="6">
    <source>
        <dbReference type="SAM" id="Coils"/>
    </source>
</evidence>
<feature type="compositionally biased region" description="Basic residues" evidence="7">
    <location>
        <begin position="71"/>
        <end position="88"/>
    </location>
</feature>
<dbReference type="GO" id="GO:0060236">
    <property type="term" value="P:regulation of mitotic spindle organization"/>
    <property type="evidence" value="ECO:0007669"/>
    <property type="project" value="InterPro"/>
</dbReference>